<keyword evidence="2" id="KW-0645">Protease</keyword>
<dbReference type="GO" id="GO:0006508">
    <property type="term" value="P:proteolysis"/>
    <property type="evidence" value="ECO:0007669"/>
    <property type="project" value="UniProtKB-KW"/>
</dbReference>
<dbReference type="Gene3D" id="3.50.30.30">
    <property type="match status" value="1"/>
</dbReference>
<evidence type="ECO:0000256" key="5">
    <source>
        <dbReference type="ARBA" id="ARBA00022801"/>
    </source>
</evidence>
<keyword evidence="3" id="KW-0479">Metal-binding</keyword>
<dbReference type="GO" id="GO:0046872">
    <property type="term" value="F:metal ion binding"/>
    <property type="evidence" value="ECO:0007669"/>
    <property type="project" value="UniProtKB-KW"/>
</dbReference>
<feature type="signal peptide" evidence="7">
    <location>
        <begin position="1"/>
        <end position="22"/>
    </location>
</feature>
<dbReference type="RefSeq" id="WP_183215942.1">
    <property type="nucleotide sequence ID" value="NZ_CAJFZW010000005.1"/>
</dbReference>
<reference evidence="9 10" key="1">
    <citation type="submission" date="2020-08" db="EMBL/GenBank/DDBJ databases">
        <title>Genomic Encyclopedia of Type Strains, Phase IV (KMG-IV): sequencing the most valuable type-strain genomes for metagenomic binning, comparative biology and taxonomic classification.</title>
        <authorList>
            <person name="Goeker M."/>
        </authorList>
    </citation>
    <scope>NUCLEOTIDE SEQUENCE [LARGE SCALE GENOMIC DNA]</scope>
    <source>
        <strain evidence="9 10">DSM 4731</strain>
    </source>
</reference>
<keyword evidence="1" id="KW-0031">Aminopeptidase</keyword>
<evidence type="ECO:0000256" key="3">
    <source>
        <dbReference type="ARBA" id="ARBA00022723"/>
    </source>
</evidence>
<dbReference type="Gene3D" id="3.40.630.10">
    <property type="entry name" value="Zn peptidases"/>
    <property type="match status" value="1"/>
</dbReference>
<evidence type="ECO:0000256" key="1">
    <source>
        <dbReference type="ARBA" id="ARBA00022438"/>
    </source>
</evidence>
<evidence type="ECO:0000313" key="10">
    <source>
        <dbReference type="Proteomes" id="UP000527324"/>
    </source>
</evidence>
<accession>A0A7W9C630</accession>
<evidence type="ECO:0000259" key="8">
    <source>
        <dbReference type="Pfam" id="PF04389"/>
    </source>
</evidence>
<keyword evidence="10" id="KW-1185">Reference proteome</keyword>
<dbReference type="Proteomes" id="UP000527324">
    <property type="component" value="Unassembled WGS sequence"/>
</dbReference>
<proteinExistence type="predicted"/>
<dbReference type="GO" id="GO:0004177">
    <property type="term" value="F:aminopeptidase activity"/>
    <property type="evidence" value="ECO:0007669"/>
    <property type="project" value="UniProtKB-KW"/>
</dbReference>
<gene>
    <name evidence="9" type="ORF">GGQ93_001389</name>
</gene>
<dbReference type="InterPro" id="IPR046450">
    <property type="entry name" value="PA_dom_sf"/>
</dbReference>
<dbReference type="PANTHER" id="PTHR12147:SF56">
    <property type="entry name" value="AMINOPEPTIDASE YDR415C-RELATED"/>
    <property type="match status" value="1"/>
</dbReference>
<dbReference type="InterPro" id="IPR045175">
    <property type="entry name" value="M28_fam"/>
</dbReference>
<evidence type="ECO:0000256" key="7">
    <source>
        <dbReference type="SAM" id="SignalP"/>
    </source>
</evidence>
<dbReference type="EMBL" id="JACHOQ010000002">
    <property type="protein sequence ID" value="MBB5739687.1"/>
    <property type="molecule type" value="Genomic_DNA"/>
</dbReference>
<dbReference type="GO" id="GO:0008235">
    <property type="term" value="F:metalloexopeptidase activity"/>
    <property type="evidence" value="ECO:0007669"/>
    <property type="project" value="InterPro"/>
</dbReference>
<dbReference type="GO" id="GO:0004180">
    <property type="term" value="F:carboxypeptidase activity"/>
    <property type="evidence" value="ECO:0007669"/>
    <property type="project" value="UniProtKB-KW"/>
</dbReference>
<evidence type="ECO:0000256" key="6">
    <source>
        <dbReference type="ARBA" id="ARBA00022833"/>
    </source>
</evidence>
<keyword evidence="9" id="KW-0121">Carboxypeptidase</keyword>
<dbReference type="Pfam" id="PF04389">
    <property type="entry name" value="Peptidase_M28"/>
    <property type="match status" value="1"/>
</dbReference>
<name>A0A7W9C630_9CAUL</name>
<comment type="caution">
    <text evidence="9">The sequence shown here is derived from an EMBL/GenBank/DDBJ whole genome shotgun (WGS) entry which is preliminary data.</text>
</comment>
<evidence type="ECO:0000313" key="9">
    <source>
        <dbReference type="EMBL" id="MBB5739687.1"/>
    </source>
</evidence>
<dbReference type="AlphaFoldDB" id="A0A7W9C630"/>
<evidence type="ECO:0000256" key="4">
    <source>
        <dbReference type="ARBA" id="ARBA00022729"/>
    </source>
</evidence>
<keyword evidence="4 7" id="KW-0732">Signal</keyword>
<dbReference type="PROSITE" id="PS51257">
    <property type="entry name" value="PROKAR_LIPOPROTEIN"/>
    <property type="match status" value="1"/>
</dbReference>
<dbReference type="SUPFAM" id="SSF52025">
    <property type="entry name" value="PA domain"/>
    <property type="match status" value="1"/>
</dbReference>
<sequence>MILRRSSIIAAAALLLAACATAPDAPVVPPSAATDAFAVASAATPQFSAQRLSDHIKYLADDRLEGRFPGLVGERLTLEYLQAQYEAMGLEPGGRDGSWLQPVDLVRFTPERPPVATWTGADGVSHDLTSGADITLRAGPADPVVKVADAPLVFAGYGIVAPERGWDDYGSTDLTGKVVVILRGQPESMGADPNFYGSGEHKTQEALKRGAVGVISLQDVEGRWRRAVGGANRPVMTVKGARDARFTGSINMATGAAIGGDVLAQALARAKTAGLGGGVDLGARLSVDIAEKTEVIHSNNLLAKITGTTRPDEYVFYSAHWDHVGKAREKNEAGDDVFNGAWDNASGTAGLIEMARAFKNGPAPERTVVFLHVTAEEQGLLGSEAYAADPVYPLAKTAADINIDMLPFTPATRDVAVFGVGKSELEDVLGRFAAVQGRTVTGDGYPEEGFYYRSDHFNFAAGGVPALMPWSGRDFVEGGIEAGKPYYEAQMARYYHKLTDEWRADYDFTAALQNLDLLYRLGLTVADSTTWPAWKPTAEFNAIRDASAAERR</sequence>
<protein>
    <submittedName>
        <fullName evidence="9">Zn-dependent M28 family amino/carboxypeptidase</fullName>
    </submittedName>
</protein>
<dbReference type="PANTHER" id="PTHR12147">
    <property type="entry name" value="METALLOPEPTIDASE M28 FAMILY MEMBER"/>
    <property type="match status" value="1"/>
</dbReference>
<feature type="chain" id="PRO_5031262028" evidence="7">
    <location>
        <begin position="23"/>
        <end position="552"/>
    </location>
</feature>
<dbReference type="SUPFAM" id="SSF53187">
    <property type="entry name" value="Zn-dependent exopeptidases"/>
    <property type="match status" value="1"/>
</dbReference>
<keyword evidence="6" id="KW-0862">Zinc</keyword>
<evidence type="ECO:0000256" key="2">
    <source>
        <dbReference type="ARBA" id="ARBA00022670"/>
    </source>
</evidence>
<feature type="domain" description="Peptidase M28" evidence="8">
    <location>
        <begin position="300"/>
        <end position="509"/>
    </location>
</feature>
<organism evidence="9 10">
    <name type="scientific">Brevundimonas aurantiaca</name>
    <dbReference type="NCBI Taxonomy" id="74316"/>
    <lineage>
        <taxon>Bacteria</taxon>
        <taxon>Pseudomonadati</taxon>
        <taxon>Pseudomonadota</taxon>
        <taxon>Alphaproteobacteria</taxon>
        <taxon>Caulobacterales</taxon>
        <taxon>Caulobacteraceae</taxon>
        <taxon>Brevundimonas</taxon>
    </lineage>
</organism>
<keyword evidence="5" id="KW-0378">Hydrolase</keyword>
<dbReference type="InterPro" id="IPR007484">
    <property type="entry name" value="Peptidase_M28"/>
</dbReference>